<dbReference type="Proteomes" id="UP000017836">
    <property type="component" value="Unassembled WGS sequence"/>
</dbReference>
<dbReference type="Gramene" id="ERM95745">
    <property type="protein sequence ID" value="ERM95745"/>
    <property type="gene ID" value="AMTR_s00023p00245260"/>
</dbReference>
<evidence type="ECO:0000256" key="1">
    <source>
        <dbReference type="SAM" id="MobiDB-lite"/>
    </source>
</evidence>
<proteinExistence type="predicted"/>
<keyword evidence="3" id="KW-1185">Reference proteome</keyword>
<dbReference type="EMBL" id="KI397474">
    <property type="protein sequence ID" value="ERM95745.1"/>
    <property type="molecule type" value="Genomic_DNA"/>
</dbReference>
<gene>
    <name evidence="2" type="ORF">AMTR_s00023p00245260</name>
</gene>
<name>W1NKN7_AMBTC</name>
<protein>
    <submittedName>
        <fullName evidence="2">Uncharacterized protein</fullName>
    </submittedName>
</protein>
<accession>W1NKN7</accession>
<feature type="region of interest" description="Disordered" evidence="1">
    <location>
        <begin position="1"/>
        <end position="20"/>
    </location>
</feature>
<sequence>MCCRGEKRESKRENARSSLGTATYLRKVEREMSRTGWKEEEKRRAHSLWCPCMSRIANRREEMREEGEGIGPQVAAALSHMYSSGGKREAKACRAKAAGSCSLGRACETERKIMKKKEGRKRGERGERVGLGCVIA</sequence>
<dbReference type="AlphaFoldDB" id="W1NKN7"/>
<feature type="compositionally biased region" description="Basic and acidic residues" evidence="1">
    <location>
        <begin position="1"/>
        <end position="15"/>
    </location>
</feature>
<dbReference type="HOGENOM" id="CLU_1878199_0_0_1"/>
<organism evidence="2 3">
    <name type="scientific">Amborella trichopoda</name>
    <dbReference type="NCBI Taxonomy" id="13333"/>
    <lineage>
        <taxon>Eukaryota</taxon>
        <taxon>Viridiplantae</taxon>
        <taxon>Streptophyta</taxon>
        <taxon>Embryophyta</taxon>
        <taxon>Tracheophyta</taxon>
        <taxon>Spermatophyta</taxon>
        <taxon>Magnoliopsida</taxon>
        <taxon>Amborellales</taxon>
        <taxon>Amborellaceae</taxon>
        <taxon>Amborella</taxon>
    </lineage>
</organism>
<evidence type="ECO:0000313" key="2">
    <source>
        <dbReference type="EMBL" id="ERM95745.1"/>
    </source>
</evidence>
<reference evidence="3" key="1">
    <citation type="journal article" date="2013" name="Science">
        <title>The Amborella genome and the evolution of flowering plants.</title>
        <authorList>
            <consortium name="Amborella Genome Project"/>
        </authorList>
    </citation>
    <scope>NUCLEOTIDE SEQUENCE [LARGE SCALE GENOMIC DNA]</scope>
</reference>
<evidence type="ECO:0000313" key="3">
    <source>
        <dbReference type="Proteomes" id="UP000017836"/>
    </source>
</evidence>